<sequence length="552" mass="61595">MSRLSKKMMALLLTGVMTMSLAACGSSGSTETGSSSGSTTTPAASTEASEGGSEAADAEVDPNNPYAGIDTSEHVTITYMTVGDAKTNGEQEAALAEINKILESEINTTLEVYNIGWTDYLSNYNLTLAQMDGSVDLVGTGTDWLDAWPNAQQGAFLELSEDMLKTYAPLTYAQVPAENWDKCKYNGEIYFLPEDHFTQWTNHGFMYRMDWAKEAGLENGVHSWEDLTTYFKSVKEKHPDVLPWDSDGTHNVQLVGGWMASHTDFISIDGICAGALYGGRTNDPYTLWSPFYEGDELVEFAKMMKEWDTLGVWKTDVLNNTGVDNREEMLQGQTSVDQHHTETWYGTVRPRMDKEQPGSDVGFFWFGEETGNLVALNITHGAMAISAASKNPERALMVADYLRNNEEVYHLICYGREGEQYVYDEATGTRQQPEGYTDEGKGIAFNYWWGRNDDLEIPDGKRDLVSYEALCAEYDKVKIDYPYGKLVPDLSAIQSNINNINEIHDNYMKKISYGKYDGSAEDIVAEYRAALQSAGFETVLEELQKQVDAVYK</sequence>
<evidence type="ECO:0000256" key="1">
    <source>
        <dbReference type="SAM" id="MobiDB-lite"/>
    </source>
</evidence>
<dbReference type="InterPro" id="IPR022627">
    <property type="entry name" value="DUF3502"/>
</dbReference>
<protein>
    <submittedName>
        <fullName evidence="4">DUF3502 domain-containing protein</fullName>
    </submittedName>
</protein>
<evidence type="ECO:0000259" key="3">
    <source>
        <dbReference type="Pfam" id="PF12010"/>
    </source>
</evidence>
<feature type="compositionally biased region" description="Low complexity" evidence="1">
    <location>
        <begin position="25"/>
        <end position="55"/>
    </location>
</feature>
<feature type="region of interest" description="Disordered" evidence="1">
    <location>
        <begin position="24"/>
        <end position="69"/>
    </location>
</feature>
<evidence type="ECO:0000256" key="2">
    <source>
        <dbReference type="SAM" id="SignalP"/>
    </source>
</evidence>
<dbReference type="PANTHER" id="PTHR43649:SF12">
    <property type="entry name" value="DIACETYLCHITOBIOSE BINDING PROTEIN DASA"/>
    <property type="match status" value="1"/>
</dbReference>
<feature type="signal peptide" evidence="2">
    <location>
        <begin position="1"/>
        <end position="22"/>
    </location>
</feature>
<feature type="chain" id="PRO_5017672956" evidence="2">
    <location>
        <begin position="23"/>
        <end position="552"/>
    </location>
</feature>
<dbReference type="Proteomes" id="UP000260812">
    <property type="component" value="Unassembled WGS sequence"/>
</dbReference>
<dbReference type="EMBL" id="QVLV01000006">
    <property type="protein sequence ID" value="RGE61024.1"/>
    <property type="molecule type" value="Genomic_DNA"/>
</dbReference>
<dbReference type="Pfam" id="PF12010">
    <property type="entry name" value="DUF3502"/>
    <property type="match status" value="1"/>
</dbReference>
<organism evidence="4 5">
    <name type="scientific">Eisenbergiella massiliensis</name>
    <dbReference type="NCBI Taxonomy" id="1720294"/>
    <lineage>
        <taxon>Bacteria</taxon>
        <taxon>Bacillati</taxon>
        <taxon>Bacillota</taxon>
        <taxon>Clostridia</taxon>
        <taxon>Lachnospirales</taxon>
        <taxon>Lachnospiraceae</taxon>
        <taxon>Eisenbergiella</taxon>
    </lineage>
</organism>
<reference evidence="4" key="1">
    <citation type="submission" date="2018-08" db="EMBL/GenBank/DDBJ databases">
        <title>A genome reference for cultivated species of the human gut microbiota.</title>
        <authorList>
            <person name="Zou Y."/>
            <person name="Xue W."/>
            <person name="Luo G."/>
        </authorList>
    </citation>
    <scope>NUCLEOTIDE SEQUENCE [LARGE SCALE GENOMIC DNA]</scope>
    <source>
        <strain evidence="4">TF05-5AC</strain>
    </source>
</reference>
<accession>A0A3E3I605</accession>
<dbReference type="PROSITE" id="PS51257">
    <property type="entry name" value="PROKAR_LIPOPROTEIN"/>
    <property type="match status" value="1"/>
</dbReference>
<keyword evidence="2" id="KW-0732">Signal</keyword>
<evidence type="ECO:0000313" key="4">
    <source>
        <dbReference type="EMBL" id="RGE61024.1"/>
    </source>
</evidence>
<keyword evidence="5" id="KW-1185">Reference proteome</keyword>
<evidence type="ECO:0000313" key="5">
    <source>
        <dbReference type="Proteomes" id="UP000260812"/>
    </source>
</evidence>
<gene>
    <name evidence="4" type="ORF">DXC51_10820</name>
</gene>
<dbReference type="PANTHER" id="PTHR43649">
    <property type="entry name" value="ARABINOSE-BINDING PROTEIN-RELATED"/>
    <property type="match status" value="1"/>
</dbReference>
<feature type="domain" description="DUF3502" evidence="3">
    <location>
        <begin position="484"/>
        <end position="549"/>
    </location>
</feature>
<comment type="caution">
    <text evidence="4">The sequence shown here is derived from an EMBL/GenBank/DDBJ whole genome shotgun (WGS) entry which is preliminary data.</text>
</comment>
<dbReference type="SUPFAM" id="SSF53850">
    <property type="entry name" value="Periplasmic binding protein-like II"/>
    <property type="match status" value="1"/>
</dbReference>
<name>A0A3E3I605_9FIRM</name>
<proteinExistence type="predicted"/>
<dbReference type="RefSeq" id="WP_021635380.1">
    <property type="nucleotide sequence ID" value="NZ_JBKUNB010000027.1"/>
</dbReference>
<dbReference type="InterPro" id="IPR050490">
    <property type="entry name" value="Bact_solute-bd_prot1"/>
</dbReference>
<dbReference type="Gene3D" id="3.40.190.10">
    <property type="entry name" value="Periplasmic binding protein-like II"/>
    <property type="match status" value="1"/>
</dbReference>
<dbReference type="GeneID" id="97987355"/>
<dbReference type="AlphaFoldDB" id="A0A3E3I605"/>